<dbReference type="InterPro" id="IPR029058">
    <property type="entry name" value="AB_hydrolase_fold"/>
</dbReference>
<dbReference type="InterPro" id="IPR050300">
    <property type="entry name" value="GDXG_lipolytic_enzyme"/>
</dbReference>
<keyword evidence="5" id="KW-1185">Reference proteome</keyword>
<dbReference type="PANTHER" id="PTHR48081">
    <property type="entry name" value="AB HYDROLASE SUPERFAMILY PROTEIN C4A8.06C"/>
    <property type="match status" value="1"/>
</dbReference>
<feature type="domain" description="Alpha/beta hydrolase fold-3" evidence="3">
    <location>
        <begin position="120"/>
        <end position="201"/>
    </location>
</feature>
<evidence type="ECO:0000313" key="4">
    <source>
        <dbReference type="EMBL" id="OOF91785.1"/>
    </source>
</evidence>
<dbReference type="EMBL" id="KV907509">
    <property type="protein sequence ID" value="OOF91785.1"/>
    <property type="molecule type" value="Genomic_DNA"/>
</dbReference>
<dbReference type="Gene3D" id="3.40.50.1820">
    <property type="entry name" value="alpha/beta hydrolase"/>
    <property type="match status" value="1"/>
</dbReference>
<sequence length="398" mass="44226">MSTSAEQRGLIQRETSRDPPARGGVWISRTIFPGPASSSIRDALYRVIYRLQKDYHRMTPPEETQSKMWPWTECPEEKLRVLMKKRDREMAILYIHGGGLYYALQVLNTKIEATNIIASFGSPAQYRAASARLAKMTKAPVASIKHRVALSHTFPAPILDTLVAYASLLYPPARAPYSAVPANKIILAGNSSGANLCFGLTKFLLELQNLPPSEASIDFHGRRVTLPLPAGISTVGGWCDHWVLQPPCMPGFPTDSVWPAHPPREHPYCVAATLDHELAAKSGVPVLWNVYEGMPHEFPLIGSPLPQAKHAFEIWACACKEFAEGKPIGSVAVRWLMPDCRKEHLGDPGSLFLLPFTEMRQRMREYSTTRPVWTGRLGEPDCDAIIYTEPTMFSHGVG</sequence>
<accession>A0A1R3RBB2</accession>
<name>A0A1R3RBB2_ASPC5</name>
<dbReference type="PANTHER" id="PTHR48081:SF8">
    <property type="entry name" value="ALPHA_BETA HYDROLASE FOLD-3 DOMAIN-CONTAINING PROTEIN-RELATED"/>
    <property type="match status" value="1"/>
</dbReference>
<evidence type="ECO:0000313" key="5">
    <source>
        <dbReference type="Proteomes" id="UP000188318"/>
    </source>
</evidence>
<dbReference type="OMA" id="PACMPGH"/>
<protein>
    <recommendedName>
        <fullName evidence="3">Alpha/beta hydrolase fold-3 domain-containing protein</fullName>
    </recommendedName>
</protein>
<dbReference type="Proteomes" id="UP000188318">
    <property type="component" value="Unassembled WGS sequence"/>
</dbReference>
<reference evidence="5" key="1">
    <citation type="journal article" date="2017" name="Genome Biol.">
        <title>Comparative genomics reveals high biological diversity and specific adaptations in the industrially and medically important fungal genus Aspergillus.</title>
        <authorList>
            <person name="de Vries R.P."/>
            <person name="Riley R."/>
            <person name="Wiebenga A."/>
            <person name="Aguilar-Osorio G."/>
            <person name="Amillis S."/>
            <person name="Uchima C.A."/>
            <person name="Anderluh G."/>
            <person name="Asadollahi M."/>
            <person name="Askin M."/>
            <person name="Barry K."/>
            <person name="Battaglia E."/>
            <person name="Bayram O."/>
            <person name="Benocci T."/>
            <person name="Braus-Stromeyer S.A."/>
            <person name="Caldana C."/>
            <person name="Canovas D."/>
            <person name="Cerqueira G.C."/>
            <person name="Chen F."/>
            <person name="Chen W."/>
            <person name="Choi C."/>
            <person name="Clum A."/>
            <person name="Dos Santos R.A."/>
            <person name="Damasio A.R."/>
            <person name="Diallinas G."/>
            <person name="Emri T."/>
            <person name="Fekete E."/>
            <person name="Flipphi M."/>
            <person name="Freyberg S."/>
            <person name="Gallo A."/>
            <person name="Gournas C."/>
            <person name="Habgood R."/>
            <person name="Hainaut M."/>
            <person name="Harispe M.L."/>
            <person name="Henrissat B."/>
            <person name="Hilden K.S."/>
            <person name="Hope R."/>
            <person name="Hossain A."/>
            <person name="Karabika E."/>
            <person name="Karaffa L."/>
            <person name="Karanyi Z."/>
            <person name="Krasevec N."/>
            <person name="Kuo A."/>
            <person name="Kusch H."/>
            <person name="LaButti K."/>
            <person name="Lagendijk E.L."/>
            <person name="Lapidus A."/>
            <person name="Levasseur A."/>
            <person name="Lindquist E."/>
            <person name="Lipzen A."/>
            <person name="Logrieco A.F."/>
            <person name="MacCabe A."/>
            <person name="Maekelae M.R."/>
            <person name="Malavazi I."/>
            <person name="Melin P."/>
            <person name="Meyer V."/>
            <person name="Mielnichuk N."/>
            <person name="Miskei M."/>
            <person name="Molnar A.P."/>
            <person name="Mule G."/>
            <person name="Ngan C.Y."/>
            <person name="Orejas M."/>
            <person name="Orosz E."/>
            <person name="Ouedraogo J.P."/>
            <person name="Overkamp K.M."/>
            <person name="Park H.-S."/>
            <person name="Perrone G."/>
            <person name="Piumi F."/>
            <person name="Punt P.J."/>
            <person name="Ram A.F."/>
            <person name="Ramon A."/>
            <person name="Rauscher S."/>
            <person name="Record E."/>
            <person name="Riano-Pachon D.M."/>
            <person name="Robert V."/>
            <person name="Roehrig J."/>
            <person name="Ruller R."/>
            <person name="Salamov A."/>
            <person name="Salih N.S."/>
            <person name="Samson R.A."/>
            <person name="Sandor E."/>
            <person name="Sanguinetti M."/>
            <person name="Schuetze T."/>
            <person name="Sepcic K."/>
            <person name="Shelest E."/>
            <person name="Sherlock G."/>
            <person name="Sophianopoulou V."/>
            <person name="Squina F.M."/>
            <person name="Sun H."/>
            <person name="Susca A."/>
            <person name="Todd R.B."/>
            <person name="Tsang A."/>
            <person name="Unkles S.E."/>
            <person name="van de Wiele N."/>
            <person name="van Rossen-Uffink D."/>
            <person name="Oliveira J.V."/>
            <person name="Vesth T.C."/>
            <person name="Visser J."/>
            <person name="Yu J.-H."/>
            <person name="Zhou M."/>
            <person name="Andersen M.R."/>
            <person name="Archer D.B."/>
            <person name="Baker S.E."/>
            <person name="Benoit I."/>
            <person name="Brakhage A.A."/>
            <person name="Braus G.H."/>
            <person name="Fischer R."/>
            <person name="Frisvad J.C."/>
            <person name="Goldman G.H."/>
            <person name="Houbraken J."/>
            <person name="Oakley B."/>
            <person name="Pocsi I."/>
            <person name="Scazzocchio C."/>
            <person name="Seiboth B."/>
            <person name="vanKuyk P.A."/>
            <person name="Wortman J."/>
            <person name="Dyer P.S."/>
            <person name="Grigoriev I.V."/>
        </authorList>
    </citation>
    <scope>NUCLEOTIDE SEQUENCE [LARGE SCALE GENOMIC DNA]</scope>
    <source>
        <strain evidence="5">ITEM 5010</strain>
    </source>
</reference>
<dbReference type="AlphaFoldDB" id="A0A1R3RBB2"/>
<evidence type="ECO:0000256" key="2">
    <source>
        <dbReference type="SAM" id="MobiDB-lite"/>
    </source>
</evidence>
<proteinExistence type="predicted"/>
<dbReference type="OrthoDB" id="5354320at2759"/>
<dbReference type="GO" id="GO:0016787">
    <property type="term" value="F:hydrolase activity"/>
    <property type="evidence" value="ECO:0007669"/>
    <property type="project" value="UniProtKB-KW"/>
</dbReference>
<dbReference type="STRING" id="602072.A0A1R3RBB2"/>
<dbReference type="InterPro" id="IPR013094">
    <property type="entry name" value="AB_hydrolase_3"/>
</dbReference>
<gene>
    <name evidence="4" type="ORF">ASPCADRAFT_518199</name>
</gene>
<organism evidence="4 5">
    <name type="scientific">Aspergillus carbonarius (strain ITEM 5010)</name>
    <dbReference type="NCBI Taxonomy" id="602072"/>
    <lineage>
        <taxon>Eukaryota</taxon>
        <taxon>Fungi</taxon>
        <taxon>Dikarya</taxon>
        <taxon>Ascomycota</taxon>
        <taxon>Pezizomycotina</taxon>
        <taxon>Eurotiomycetes</taxon>
        <taxon>Eurotiomycetidae</taxon>
        <taxon>Eurotiales</taxon>
        <taxon>Aspergillaceae</taxon>
        <taxon>Aspergillus</taxon>
        <taxon>Aspergillus subgen. Circumdati</taxon>
    </lineage>
</organism>
<feature type="region of interest" description="Disordered" evidence="2">
    <location>
        <begin position="1"/>
        <end position="22"/>
    </location>
</feature>
<dbReference type="SUPFAM" id="SSF53474">
    <property type="entry name" value="alpha/beta-Hydrolases"/>
    <property type="match status" value="1"/>
</dbReference>
<dbReference type="Pfam" id="PF07859">
    <property type="entry name" value="Abhydrolase_3"/>
    <property type="match status" value="1"/>
</dbReference>
<evidence type="ECO:0000259" key="3">
    <source>
        <dbReference type="Pfam" id="PF07859"/>
    </source>
</evidence>
<keyword evidence="1" id="KW-0378">Hydrolase</keyword>
<dbReference type="VEuPathDB" id="FungiDB:ASPCADRAFT_518199"/>
<evidence type="ECO:0000256" key="1">
    <source>
        <dbReference type="ARBA" id="ARBA00022801"/>
    </source>
</evidence>